<dbReference type="PROSITE" id="PS50893">
    <property type="entry name" value="ABC_TRANSPORTER_2"/>
    <property type="match status" value="1"/>
</dbReference>
<dbReference type="SUPFAM" id="SSF90123">
    <property type="entry name" value="ABC transporter transmembrane region"/>
    <property type="match status" value="1"/>
</dbReference>
<dbReference type="SMART" id="SM00382">
    <property type="entry name" value="AAA"/>
    <property type="match status" value="1"/>
</dbReference>
<accession>A0A136LXS8</accession>
<feature type="domain" description="ABC transporter" evidence="8">
    <location>
        <begin position="341"/>
        <end position="575"/>
    </location>
</feature>
<evidence type="ECO:0000256" key="5">
    <source>
        <dbReference type="ARBA" id="ARBA00022989"/>
    </source>
</evidence>
<dbReference type="InterPro" id="IPR003593">
    <property type="entry name" value="AAA+_ATPase"/>
</dbReference>
<dbReference type="SUPFAM" id="SSF52540">
    <property type="entry name" value="P-loop containing nucleoside triphosphate hydrolases"/>
    <property type="match status" value="1"/>
</dbReference>
<feature type="transmembrane region" description="Helical" evidence="7">
    <location>
        <begin position="59"/>
        <end position="77"/>
    </location>
</feature>
<dbReference type="InterPro" id="IPR027417">
    <property type="entry name" value="P-loop_NTPase"/>
</dbReference>
<dbReference type="PATRIC" id="fig|1617426.3.peg.462"/>
<keyword evidence="2 7" id="KW-0812">Transmembrane</keyword>
<dbReference type="InterPro" id="IPR003439">
    <property type="entry name" value="ABC_transporter-like_ATP-bd"/>
</dbReference>
<comment type="caution">
    <text evidence="10">The sequence shown here is derived from an EMBL/GenBank/DDBJ whole genome shotgun (WGS) entry which is preliminary data.</text>
</comment>
<evidence type="ECO:0000259" key="8">
    <source>
        <dbReference type="PROSITE" id="PS50893"/>
    </source>
</evidence>
<keyword evidence="6 7" id="KW-0472">Membrane</keyword>
<gene>
    <name evidence="10" type="ORF">TR69_WS6001000466</name>
</gene>
<feature type="transmembrane region" description="Helical" evidence="7">
    <location>
        <begin position="141"/>
        <end position="159"/>
    </location>
</feature>
<dbReference type="PANTHER" id="PTHR24221:SF654">
    <property type="entry name" value="ATP-BINDING CASSETTE SUB-FAMILY B MEMBER 6"/>
    <property type="match status" value="1"/>
</dbReference>
<evidence type="ECO:0000256" key="3">
    <source>
        <dbReference type="ARBA" id="ARBA00022741"/>
    </source>
</evidence>
<dbReference type="InterPro" id="IPR039421">
    <property type="entry name" value="Type_1_exporter"/>
</dbReference>
<evidence type="ECO:0000313" key="11">
    <source>
        <dbReference type="Proteomes" id="UP000070457"/>
    </source>
</evidence>
<keyword evidence="4 10" id="KW-0067">ATP-binding</keyword>
<dbReference type="Gene3D" id="3.40.50.300">
    <property type="entry name" value="P-loop containing nucleotide triphosphate hydrolases"/>
    <property type="match status" value="1"/>
</dbReference>
<dbReference type="GO" id="GO:0016887">
    <property type="term" value="F:ATP hydrolysis activity"/>
    <property type="evidence" value="ECO:0007669"/>
    <property type="project" value="InterPro"/>
</dbReference>
<evidence type="ECO:0000256" key="7">
    <source>
        <dbReference type="SAM" id="Phobius"/>
    </source>
</evidence>
<proteinExistence type="predicted"/>
<name>A0A136LXS8_9BACT</name>
<dbReference type="InterPro" id="IPR017871">
    <property type="entry name" value="ABC_transporter-like_CS"/>
</dbReference>
<dbReference type="EC" id="3.6.3.-" evidence="10"/>
<dbReference type="GO" id="GO:0034040">
    <property type="term" value="F:ATPase-coupled lipid transmembrane transporter activity"/>
    <property type="evidence" value="ECO:0007669"/>
    <property type="project" value="TreeGrafter"/>
</dbReference>
<dbReference type="AlphaFoldDB" id="A0A136LXS8"/>
<feature type="transmembrane region" description="Helical" evidence="7">
    <location>
        <begin position="12"/>
        <end position="31"/>
    </location>
</feature>
<dbReference type="PROSITE" id="PS50929">
    <property type="entry name" value="ABC_TM1F"/>
    <property type="match status" value="1"/>
</dbReference>
<evidence type="ECO:0000313" key="10">
    <source>
        <dbReference type="EMBL" id="KXK26462.1"/>
    </source>
</evidence>
<dbReference type="PROSITE" id="PS00211">
    <property type="entry name" value="ABC_TRANSPORTER_1"/>
    <property type="match status" value="1"/>
</dbReference>
<dbReference type="Pfam" id="PF00664">
    <property type="entry name" value="ABC_membrane"/>
    <property type="match status" value="1"/>
</dbReference>
<dbReference type="GO" id="GO:0140359">
    <property type="term" value="F:ABC-type transporter activity"/>
    <property type="evidence" value="ECO:0007669"/>
    <property type="project" value="InterPro"/>
</dbReference>
<dbReference type="STRING" id="1617426.TR69_WS6001000466"/>
<dbReference type="FunFam" id="3.40.50.300:FF:000218">
    <property type="entry name" value="Multidrug ABC transporter ATP-binding protein"/>
    <property type="match status" value="1"/>
</dbReference>
<protein>
    <submittedName>
        <fullName evidence="10">Putative multidrug export ATP-binding/permease protein</fullName>
        <ecNumber evidence="10">3.6.3.-</ecNumber>
    </submittedName>
</protein>
<feature type="domain" description="ABC transmembrane type-1" evidence="9">
    <location>
        <begin position="19"/>
        <end position="306"/>
    </location>
</feature>
<comment type="subcellular location">
    <subcellularLocation>
        <location evidence="1">Cell membrane</location>
        <topology evidence="1">Multi-pass membrane protein</topology>
    </subcellularLocation>
</comment>
<dbReference type="CDD" id="cd07346">
    <property type="entry name" value="ABC_6TM_exporters"/>
    <property type="match status" value="1"/>
</dbReference>
<evidence type="ECO:0000256" key="2">
    <source>
        <dbReference type="ARBA" id="ARBA00022692"/>
    </source>
</evidence>
<evidence type="ECO:0000256" key="1">
    <source>
        <dbReference type="ARBA" id="ARBA00004651"/>
    </source>
</evidence>
<reference evidence="10 11" key="1">
    <citation type="submission" date="2015-02" db="EMBL/GenBank/DDBJ databases">
        <title>Improved understanding of the partial-nitritation anammox process through 23 genomes representing the majority of the microbial community.</title>
        <authorList>
            <person name="Speth D.R."/>
            <person name="In T Zandt M."/>
            <person name="Guerrero Cruz S."/>
            <person name="Jetten M.S."/>
            <person name="Dutilh B.E."/>
        </authorList>
    </citation>
    <scope>NUCLEOTIDE SEQUENCE [LARGE SCALE GENOMIC DNA]</scope>
    <source>
        <strain evidence="10">OLB20</strain>
    </source>
</reference>
<dbReference type="Pfam" id="PF00005">
    <property type="entry name" value="ABC_tran"/>
    <property type="match status" value="1"/>
</dbReference>
<dbReference type="InterPro" id="IPR036640">
    <property type="entry name" value="ABC1_TM_sf"/>
</dbReference>
<sequence length="591" mass="66525">MKNIAKIIRISKPLWGLTALIAFLIIITALLDQVAPILSKFIVDEIVQQIQTGEGDQQILVNLIAASFIVVLINITLTTVTNRLGDHFAGRLQQFLTETFYAKILALPQSYFDSELSGKIVNQLSRGILTIKGFANTATNFILPTLLQTIITIAVLAYFNPPTAFFVFMLFPIYLTISYFSSKRWGEEEKKKNKLEDAGRGRIQEVISNMKLVKSANTQESEYRFISDNQTGINTIYARQSGMFHRFDFLRNLSLIVIVLIVNIITYGNAYTGALTIGDMVLILQLVVQAQRPLFAMSFILTQLQTAESGSKEFFEILELEATEPYYDTGFDTRRIKSPDIRFDDVSFSYEESDEVLHNVTLNFRSGEKVALVGHSGAGKSTIINLIMGFYKPTRGEIYLKDKAYSASDIRDIRNNISMVFQENELFSSTVRENIRYGSPDASEEELITALKQANAWDFVSKLPKGLDSEIGERGIKLSGGQKQRLQIARAILEDSPVLILDEATSSLDSRSEQQVQEALERLMQDRLVIIIAHRFSTIQNVDRVVVIDKGTVADSGSPRELAARKDSIYAELLSYQIEGNKKLLKNYELY</sequence>
<dbReference type="InterPro" id="IPR011527">
    <property type="entry name" value="ABC1_TM_dom"/>
</dbReference>
<dbReference type="Proteomes" id="UP000070457">
    <property type="component" value="Unassembled WGS sequence"/>
</dbReference>
<dbReference type="GO" id="GO:0005886">
    <property type="term" value="C:plasma membrane"/>
    <property type="evidence" value="ECO:0007669"/>
    <property type="project" value="UniProtKB-SubCell"/>
</dbReference>
<dbReference type="GO" id="GO:0005524">
    <property type="term" value="F:ATP binding"/>
    <property type="evidence" value="ECO:0007669"/>
    <property type="project" value="UniProtKB-KW"/>
</dbReference>
<keyword evidence="5 7" id="KW-1133">Transmembrane helix</keyword>
<keyword evidence="3" id="KW-0547">Nucleotide-binding</keyword>
<dbReference type="PANTHER" id="PTHR24221">
    <property type="entry name" value="ATP-BINDING CASSETTE SUB-FAMILY B"/>
    <property type="match status" value="1"/>
</dbReference>
<evidence type="ECO:0000256" key="4">
    <source>
        <dbReference type="ARBA" id="ARBA00022840"/>
    </source>
</evidence>
<organism evidence="10 11">
    <name type="scientific">candidate division WS6 bacterium OLB20</name>
    <dbReference type="NCBI Taxonomy" id="1617426"/>
    <lineage>
        <taxon>Bacteria</taxon>
        <taxon>Candidatus Dojkabacteria</taxon>
    </lineage>
</organism>
<evidence type="ECO:0000259" key="9">
    <source>
        <dbReference type="PROSITE" id="PS50929"/>
    </source>
</evidence>
<feature type="transmembrane region" description="Helical" evidence="7">
    <location>
        <begin position="165"/>
        <end position="182"/>
    </location>
</feature>
<dbReference type="Gene3D" id="1.20.1560.10">
    <property type="entry name" value="ABC transporter type 1, transmembrane domain"/>
    <property type="match status" value="1"/>
</dbReference>
<dbReference type="EMBL" id="JYNZ01000003">
    <property type="protein sequence ID" value="KXK26462.1"/>
    <property type="molecule type" value="Genomic_DNA"/>
</dbReference>
<evidence type="ECO:0000256" key="6">
    <source>
        <dbReference type="ARBA" id="ARBA00023136"/>
    </source>
</evidence>
<feature type="transmembrane region" description="Helical" evidence="7">
    <location>
        <begin position="249"/>
        <end position="265"/>
    </location>
</feature>
<keyword evidence="10" id="KW-0378">Hydrolase</keyword>